<sequence length="194" mass="19828">MRFQISLISTVVGLGIIALAQDIDSNDVPRECRSVCDPVTRLTRTCDRQNDDDDSGYINCVCSADNAQTAIPLCEACVAVYDTNDGHDNDVNDLVRSCSFTTTSWNSAAASTATNSAMSGPSTTSASTTQSAQTTVVTQTSGSTTTVFTSTVSQTAATAATAPTTSASTAAGSQTGAQGVGGFLAVVLGFLQLL</sequence>
<proteinExistence type="predicted"/>
<keyword evidence="4" id="KW-1185">Reference proteome</keyword>
<dbReference type="EMBL" id="JANBVO010000016">
    <property type="protein sequence ID" value="KAJ9144515.1"/>
    <property type="molecule type" value="Genomic_DNA"/>
</dbReference>
<feature type="signal peptide" evidence="2">
    <location>
        <begin position="1"/>
        <end position="20"/>
    </location>
</feature>
<accession>A0AA38RXZ3</accession>
<name>A0AA38RXZ3_9PEZI</name>
<feature type="region of interest" description="Disordered" evidence="1">
    <location>
        <begin position="111"/>
        <end position="136"/>
    </location>
</feature>
<protein>
    <recommendedName>
        <fullName evidence="5">Gpi anchored protein</fullName>
    </recommendedName>
</protein>
<organism evidence="3 4">
    <name type="scientific">Pleurostoma richardsiae</name>
    <dbReference type="NCBI Taxonomy" id="41990"/>
    <lineage>
        <taxon>Eukaryota</taxon>
        <taxon>Fungi</taxon>
        <taxon>Dikarya</taxon>
        <taxon>Ascomycota</taxon>
        <taxon>Pezizomycotina</taxon>
        <taxon>Sordariomycetes</taxon>
        <taxon>Sordariomycetidae</taxon>
        <taxon>Calosphaeriales</taxon>
        <taxon>Pleurostomataceae</taxon>
        <taxon>Pleurostoma</taxon>
    </lineage>
</organism>
<gene>
    <name evidence="3" type="ORF">NKR23_g5927</name>
</gene>
<dbReference type="AlphaFoldDB" id="A0AA38RXZ3"/>
<reference evidence="3" key="1">
    <citation type="submission" date="2022-07" db="EMBL/GenBank/DDBJ databases">
        <title>Fungi with potential for degradation of polypropylene.</title>
        <authorList>
            <person name="Gostincar C."/>
        </authorList>
    </citation>
    <scope>NUCLEOTIDE SEQUENCE</scope>
    <source>
        <strain evidence="3">EXF-13308</strain>
    </source>
</reference>
<comment type="caution">
    <text evidence="3">The sequence shown here is derived from an EMBL/GenBank/DDBJ whole genome shotgun (WGS) entry which is preliminary data.</text>
</comment>
<keyword evidence="2" id="KW-0732">Signal</keyword>
<evidence type="ECO:0008006" key="5">
    <source>
        <dbReference type="Google" id="ProtNLM"/>
    </source>
</evidence>
<evidence type="ECO:0000313" key="3">
    <source>
        <dbReference type="EMBL" id="KAJ9144515.1"/>
    </source>
</evidence>
<dbReference type="Proteomes" id="UP001174694">
    <property type="component" value="Unassembled WGS sequence"/>
</dbReference>
<evidence type="ECO:0000256" key="2">
    <source>
        <dbReference type="SAM" id="SignalP"/>
    </source>
</evidence>
<evidence type="ECO:0000256" key="1">
    <source>
        <dbReference type="SAM" id="MobiDB-lite"/>
    </source>
</evidence>
<evidence type="ECO:0000313" key="4">
    <source>
        <dbReference type="Proteomes" id="UP001174694"/>
    </source>
</evidence>
<feature type="chain" id="PRO_5041454767" description="Gpi anchored protein" evidence="2">
    <location>
        <begin position="21"/>
        <end position="194"/>
    </location>
</feature>